<feature type="compositionally biased region" description="Basic and acidic residues" evidence="1">
    <location>
        <begin position="199"/>
        <end position="209"/>
    </location>
</feature>
<dbReference type="AlphaFoldDB" id="B8BQG1"/>
<organism evidence="2 3">
    <name type="scientific">Thalassiosira pseudonana</name>
    <name type="common">Marine diatom</name>
    <name type="synonym">Cyclotella nana</name>
    <dbReference type="NCBI Taxonomy" id="35128"/>
    <lineage>
        <taxon>Eukaryota</taxon>
        <taxon>Sar</taxon>
        <taxon>Stramenopiles</taxon>
        <taxon>Ochrophyta</taxon>
        <taxon>Bacillariophyta</taxon>
        <taxon>Coscinodiscophyceae</taxon>
        <taxon>Thalassiosirophycidae</taxon>
        <taxon>Thalassiosirales</taxon>
        <taxon>Thalassiosiraceae</taxon>
        <taxon>Thalassiosira</taxon>
    </lineage>
</organism>
<evidence type="ECO:0000256" key="1">
    <source>
        <dbReference type="SAM" id="MobiDB-lite"/>
    </source>
</evidence>
<dbReference type="InParanoid" id="B8BQG1"/>
<feature type="region of interest" description="Disordered" evidence="1">
    <location>
        <begin position="167"/>
        <end position="233"/>
    </location>
</feature>
<dbReference type="RefSeq" id="XP_002286138.1">
    <property type="nucleotide sequence ID" value="XM_002286102.1"/>
</dbReference>
<reference evidence="2 3" key="2">
    <citation type="journal article" date="2008" name="Nature">
        <title>The Phaeodactylum genome reveals the evolutionary history of diatom genomes.</title>
        <authorList>
            <person name="Bowler C."/>
            <person name="Allen A.E."/>
            <person name="Badger J.H."/>
            <person name="Grimwood J."/>
            <person name="Jabbari K."/>
            <person name="Kuo A."/>
            <person name="Maheswari U."/>
            <person name="Martens C."/>
            <person name="Maumus F."/>
            <person name="Otillar R.P."/>
            <person name="Rayko E."/>
            <person name="Salamov A."/>
            <person name="Vandepoele K."/>
            <person name="Beszteri B."/>
            <person name="Gruber A."/>
            <person name="Heijde M."/>
            <person name="Katinka M."/>
            <person name="Mock T."/>
            <person name="Valentin K."/>
            <person name="Verret F."/>
            <person name="Berges J.A."/>
            <person name="Brownlee C."/>
            <person name="Cadoret J.P."/>
            <person name="Chiovitti A."/>
            <person name="Choi C.J."/>
            <person name="Coesel S."/>
            <person name="De Martino A."/>
            <person name="Detter J.C."/>
            <person name="Durkin C."/>
            <person name="Falciatore A."/>
            <person name="Fournet J."/>
            <person name="Haruta M."/>
            <person name="Huysman M.J."/>
            <person name="Jenkins B.D."/>
            <person name="Jiroutova K."/>
            <person name="Jorgensen R.E."/>
            <person name="Joubert Y."/>
            <person name="Kaplan A."/>
            <person name="Kroger N."/>
            <person name="Kroth P.G."/>
            <person name="La Roche J."/>
            <person name="Lindquist E."/>
            <person name="Lommer M."/>
            <person name="Martin-Jezequel V."/>
            <person name="Lopez P.J."/>
            <person name="Lucas S."/>
            <person name="Mangogna M."/>
            <person name="McGinnis K."/>
            <person name="Medlin L.K."/>
            <person name="Montsant A."/>
            <person name="Oudot-Le Secq M.P."/>
            <person name="Napoli C."/>
            <person name="Obornik M."/>
            <person name="Parker M.S."/>
            <person name="Petit J.L."/>
            <person name="Porcel B.M."/>
            <person name="Poulsen N."/>
            <person name="Robison M."/>
            <person name="Rychlewski L."/>
            <person name="Rynearson T.A."/>
            <person name="Schmutz J."/>
            <person name="Shapiro H."/>
            <person name="Siaut M."/>
            <person name="Stanley M."/>
            <person name="Sussman M.R."/>
            <person name="Taylor A.R."/>
            <person name="Vardi A."/>
            <person name="von Dassow P."/>
            <person name="Vyverman W."/>
            <person name="Willis A."/>
            <person name="Wyrwicz L.S."/>
            <person name="Rokhsar D.S."/>
            <person name="Weissenbach J."/>
            <person name="Armbrust E.V."/>
            <person name="Green B.R."/>
            <person name="Van de Peer Y."/>
            <person name="Grigoriev I.V."/>
        </authorList>
    </citation>
    <scope>NUCLEOTIDE SEQUENCE [LARGE SCALE GENOMIC DNA]</scope>
    <source>
        <strain evidence="2 3">CCMP1335</strain>
    </source>
</reference>
<protein>
    <submittedName>
        <fullName evidence="2">Uncharacterized protein</fullName>
    </submittedName>
</protein>
<name>B8BQG1_THAPS</name>
<dbReference type="KEGG" id="tps:THAPSDRAFT_20752"/>
<sequence>MMGSNPIRDRYLRPKVKFPRTLSGWKTVLANTWKTYLWTFEGFLLPEKKRDEDGNVIVEPEQNGTDDDEDTNTTKDTLKDKATDAANQISHNVQKNLSTIQKTSPQILQMGQQLTGISTKEELKAWVGEQLKLGTECLSEFMKGYRVGRDDEVDKMLHEYFKDLDEKEPESAKVNNLQDSSSTGANGSDGNDISITGETKIRERRLWGRRERRRMKSMARDTPQISSLDMKSS</sequence>
<dbReference type="eggNOG" id="ENOG502QYMD">
    <property type="taxonomic scope" value="Eukaryota"/>
</dbReference>
<keyword evidence="3" id="KW-1185">Reference proteome</keyword>
<dbReference type="PaxDb" id="35128-Thaps20752"/>
<feature type="compositionally biased region" description="Polar residues" evidence="1">
    <location>
        <begin position="223"/>
        <end position="233"/>
    </location>
</feature>
<reference evidence="2 3" key="1">
    <citation type="journal article" date="2004" name="Science">
        <title>The genome of the diatom Thalassiosira pseudonana: ecology, evolution, and metabolism.</title>
        <authorList>
            <person name="Armbrust E.V."/>
            <person name="Berges J.A."/>
            <person name="Bowler C."/>
            <person name="Green B.R."/>
            <person name="Martinez D."/>
            <person name="Putnam N.H."/>
            <person name="Zhou S."/>
            <person name="Allen A.E."/>
            <person name="Apt K.E."/>
            <person name="Bechner M."/>
            <person name="Brzezinski M.A."/>
            <person name="Chaal B.K."/>
            <person name="Chiovitti A."/>
            <person name="Davis A.K."/>
            <person name="Demarest M.S."/>
            <person name="Detter J.C."/>
            <person name="Glavina T."/>
            <person name="Goodstein D."/>
            <person name="Hadi M.Z."/>
            <person name="Hellsten U."/>
            <person name="Hildebrand M."/>
            <person name="Jenkins B.D."/>
            <person name="Jurka J."/>
            <person name="Kapitonov V.V."/>
            <person name="Kroger N."/>
            <person name="Lau W.W."/>
            <person name="Lane T.W."/>
            <person name="Larimer F.W."/>
            <person name="Lippmeier J.C."/>
            <person name="Lucas S."/>
            <person name="Medina M."/>
            <person name="Montsant A."/>
            <person name="Obornik M."/>
            <person name="Parker M.S."/>
            <person name="Palenik B."/>
            <person name="Pazour G.J."/>
            <person name="Richardson P.M."/>
            <person name="Rynearson T.A."/>
            <person name="Saito M.A."/>
            <person name="Schwartz D.C."/>
            <person name="Thamatrakoln K."/>
            <person name="Valentin K."/>
            <person name="Vardi A."/>
            <person name="Wilkerson F.P."/>
            <person name="Rokhsar D.S."/>
        </authorList>
    </citation>
    <scope>NUCLEOTIDE SEQUENCE [LARGE SCALE GENOMIC DNA]</scope>
    <source>
        <strain evidence="2 3">CCMP1335</strain>
    </source>
</reference>
<proteinExistence type="predicted"/>
<dbReference type="HOGENOM" id="CLU_1191999_0_0_1"/>
<dbReference type="EMBL" id="CM000638">
    <property type="protein sequence ID" value="EED95779.1"/>
    <property type="molecule type" value="Genomic_DNA"/>
</dbReference>
<dbReference type="Proteomes" id="UP000001449">
    <property type="component" value="Chromosome 1"/>
</dbReference>
<evidence type="ECO:0000313" key="3">
    <source>
        <dbReference type="Proteomes" id="UP000001449"/>
    </source>
</evidence>
<evidence type="ECO:0000313" key="2">
    <source>
        <dbReference type="EMBL" id="EED95779.1"/>
    </source>
</evidence>
<feature type="compositionally biased region" description="Polar residues" evidence="1">
    <location>
        <begin position="173"/>
        <end position="197"/>
    </location>
</feature>
<accession>B8BQG1</accession>
<gene>
    <name evidence="2" type="ORF">THAPSDRAFT_20752</name>
</gene>
<dbReference type="GeneID" id="7442908"/>